<dbReference type="GO" id="GO:0000917">
    <property type="term" value="P:division septum assembly"/>
    <property type="evidence" value="ECO:0007669"/>
    <property type="project" value="UniProtKB-KW"/>
</dbReference>
<protein>
    <recommendedName>
        <fullName evidence="6">Probable septum site-determining protein MinC</fullName>
    </recommendedName>
</protein>
<evidence type="ECO:0000256" key="2">
    <source>
        <dbReference type="ARBA" id="ARBA00022618"/>
    </source>
</evidence>
<gene>
    <name evidence="6" type="primary">minC</name>
    <name evidence="9" type="ORF">UE46_09555</name>
</gene>
<sequence>MKKYVQIKGTKDGISISLSDTASILELEEGLVQHLKEQQKTVSQDQKLAVQVHIGNRLFTEEEEAKIRTIIQENSAMEVKGFTSNVMSKQDAKKWKEDEQIFSLATVVRSGQVINVPGDLLLVGDVNPGGSIRASGNIFILGNVKGIIHAGFDGDTKAVITGKFQYPSQIRIAGEIRGFDDEENKNKIEENILTAYIDNTSKLAIDSLHILRKIRPEISNFQGGQ</sequence>
<comment type="function">
    <text evidence="6">Cell division inhibitor that blocks the formation of polar Z ring septums. Rapidly oscillates between the poles of the cell to destabilize FtsZ filaments that have formed before they mature into polar Z rings. Prevents FtsZ polymerization.</text>
</comment>
<evidence type="ECO:0000313" key="9">
    <source>
        <dbReference type="EMBL" id="AQY52529.1"/>
    </source>
</evidence>
<comment type="similarity">
    <text evidence="1 6">Belongs to the MinC family.</text>
</comment>
<dbReference type="Pfam" id="PF22642">
    <property type="entry name" value="MinC_N_1"/>
    <property type="match status" value="1"/>
</dbReference>
<evidence type="ECO:0000313" key="10">
    <source>
        <dbReference type="Proteomes" id="UP000223060"/>
    </source>
</evidence>
<dbReference type="InterPro" id="IPR013033">
    <property type="entry name" value="MinC"/>
</dbReference>
<accession>A0A1S7FYP7</accession>
<dbReference type="AlphaFoldDB" id="A0A1S7FYP7"/>
<keyword evidence="10" id="KW-1185">Reference proteome</keyword>
<dbReference type="Gene3D" id="3.30.160.540">
    <property type="match status" value="1"/>
</dbReference>
<comment type="subunit">
    <text evidence="5 6">Interacts with MinD and FtsZ.</text>
</comment>
<dbReference type="PANTHER" id="PTHR34108">
    <property type="entry name" value="SEPTUM SITE-DETERMINING PROTEIN MINC"/>
    <property type="match status" value="1"/>
</dbReference>
<dbReference type="InterPro" id="IPR055219">
    <property type="entry name" value="MinC_N_1"/>
</dbReference>
<dbReference type="GO" id="GO:1901891">
    <property type="term" value="P:regulation of cell septum assembly"/>
    <property type="evidence" value="ECO:0007669"/>
    <property type="project" value="InterPro"/>
</dbReference>
<evidence type="ECO:0000256" key="1">
    <source>
        <dbReference type="ARBA" id="ARBA00006291"/>
    </source>
</evidence>
<evidence type="ECO:0000259" key="7">
    <source>
        <dbReference type="Pfam" id="PF03775"/>
    </source>
</evidence>
<evidence type="ECO:0000256" key="5">
    <source>
        <dbReference type="ARBA" id="ARBA00046874"/>
    </source>
</evidence>
<reference evidence="10" key="1">
    <citation type="submission" date="2015-03" db="EMBL/GenBank/DDBJ databases">
        <authorList>
            <person name="Ferrari E."/>
            <person name="Walter M.C."/>
            <person name="Huptas C."/>
            <person name="Scherer S."/>
            <person name="Mueller-Herbst S."/>
        </authorList>
    </citation>
    <scope>NUCLEOTIDE SEQUENCE [LARGE SCALE GENOMIC DNA]</scope>
    <source>
        <strain evidence="10">LWP01</strain>
    </source>
</reference>
<dbReference type="PANTHER" id="PTHR34108:SF1">
    <property type="entry name" value="SEPTUM SITE-DETERMINING PROTEIN MINC"/>
    <property type="match status" value="1"/>
</dbReference>
<organism evidence="9 10">
    <name type="scientific">Listeria weihenstephanensis</name>
    <dbReference type="NCBI Taxonomy" id="1006155"/>
    <lineage>
        <taxon>Bacteria</taxon>
        <taxon>Bacillati</taxon>
        <taxon>Bacillota</taxon>
        <taxon>Bacilli</taxon>
        <taxon>Bacillales</taxon>
        <taxon>Listeriaceae</taxon>
        <taxon>Listeria</taxon>
    </lineage>
</organism>
<dbReference type="GO" id="GO:0000902">
    <property type="term" value="P:cell morphogenesis"/>
    <property type="evidence" value="ECO:0007669"/>
    <property type="project" value="InterPro"/>
</dbReference>
<feature type="domain" description="Septum formation inhibitor MinC C-terminal" evidence="7">
    <location>
        <begin position="106"/>
        <end position="195"/>
    </location>
</feature>
<evidence type="ECO:0000256" key="6">
    <source>
        <dbReference type="HAMAP-Rule" id="MF_00267"/>
    </source>
</evidence>
<dbReference type="Gene3D" id="2.160.20.70">
    <property type="match status" value="1"/>
</dbReference>
<dbReference type="Pfam" id="PF03775">
    <property type="entry name" value="MinC_C"/>
    <property type="match status" value="1"/>
</dbReference>
<dbReference type="NCBIfam" id="NF001772">
    <property type="entry name" value="PRK00513.1-3"/>
    <property type="match status" value="1"/>
</dbReference>
<evidence type="ECO:0000259" key="8">
    <source>
        <dbReference type="Pfam" id="PF22642"/>
    </source>
</evidence>
<dbReference type="EMBL" id="CP011102">
    <property type="protein sequence ID" value="AQY52529.1"/>
    <property type="molecule type" value="Genomic_DNA"/>
</dbReference>
<proteinExistence type="inferred from homology"/>
<dbReference type="NCBIfam" id="TIGR01222">
    <property type="entry name" value="minC"/>
    <property type="match status" value="1"/>
</dbReference>
<dbReference type="InterPro" id="IPR005526">
    <property type="entry name" value="Septum_form_inhib_MinC_C"/>
</dbReference>
<dbReference type="KEGG" id="lwi:UE46_09555"/>
<dbReference type="RefSeq" id="WP_036062019.1">
    <property type="nucleotide sequence ID" value="NZ_CP011102.1"/>
</dbReference>
<name>A0A1S7FYP7_9LIST</name>
<feature type="domain" description="Septum site-determining protein MinC N-terminal" evidence="8">
    <location>
        <begin position="5"/>
        <end position="82"/>
    </location>
</feature>
<keyword evidence="3 6" id="KW-0717">Septation</keyword>
<evidence type="ECO:0000256" key="4">
    <source>
        <dbReference type="ARBA" id="ARBA00023306"/>
    </source>
</evidence>
<evidence type="ECO:0000256" key="3">
    <source>
        <dbReference type="ARBA" id="ARBA00023210"/>
    </source>
</evidence>
<dbReference type="HAMAP" id="MF_00267">
    <property type="entry name" value="MinC"/>
    <property type="match status" value="1"/>
</dbReference>
<dbReference type="SUPFAM" id="SSF63848">
    <property type="entry name" value="Cell-division inhibitor MinC, C-terminal domain"/>
    <property type="match status" value="1"/>
</dbReference>
<dbReference type="InterPro" id="IPR036145">
    <property type="entry name" value="MinC_C_sf"/>
</dbReference>
<keyword evidence="2 6" id="KW-0132">Cell division</keyword>
<dbReference type="InterPro" id="IPR016098">
    <property type="entry name" value="CAP/MinC_C"/>
</dbReference>
<keyword evidence="4 6" id="KW-0131">Cell cycle</keyword>
<dbReference type="Proteomes" id="UP000223060">
    <property type="component" value="Chromosome"/>
</dbReference>